<keyword evidence="2" id="KW-0560">Oxidoreductase</keyword>
<dbReference type="AlphaFoldDB" id="A0A1I0GUJ9"/>
<dbReference type="InterPro" id="IPR029068">
    <property type="entry name" value="Glyas_Bleomycin-R_OHBP_Dase"/>
</dbReference>
<evidence type="ECO:0000313" key="3">
    <source>
        <dbReference type="Proteomes" id="UP000199095"/>
    </source>
</evidence>
<reference evidence="3" key="1">
    <citation type="submission" date="2016-10" db="EMBL/GenBank/DDBJ databases">
        <authorList>
            <person name="Varghese N."/>
            <person name="Submissions S."/>
        </authorList>
    </citation>
    <scope>NUCLEOTIDE SEQUENCE [LARGE SCALE GENOMIC DNA]</scope>
    <source>
        <strain evidence="3">CGMCC 1.3566</strain>
    </source>
</reference>
<evidence type="ECO:0000313" key="2">
    <source>
        <dbReference type="EMBL" id="SET75030.1"/>
    </source>
</evidence>
<proteinExistence type="predicted"/>
<name>A0A1I0GUJ9_9BACI</name>
<gene>
    <name evidence="2" type="ORF">SAMN05421676_107177</name>
</gene>
<accession>A0A1I0GUJ9</accession>
<organism evidence="2 3">
    <name type="scientific">Salinibacillus kushneri</name>
    <dbReference type="NCBI Taxonomy" id="237682"/>
    <lineage>
        <taxon>Bacteria</taxon>
        <taxon>Bacillati</taxon>
        <taxon>Bacillota</taxon>
        <taxon>Bacilli</taxon>
        <taxon>Bacillales</taxon>
        <taxon>Bacillaceae</taxon>
        <taxon>Salinibacillus</taxon>
    </lineage>
</organism>
<dbReference type="InterPro" id="IPR004360">
    <property type="entry name" value="Glyas_Fos-R_dOase_dom"/>
</dbReference>
<keyword evidence="2" id="KW-0223">Dioxygenase</keyword>
<evidence type="ECO:0000259" key="1">
    <source>
        <dbReference type="Pfam" id="PF00903"/>
    </source>
</evidence>
<feature type="domain" description="Glyoxalase/fosfomycin resistance/dioxygenase" evidence="1">
    <location>
        <begin position="5"/>
        <end position="91"/>
    </location>
</feature>
<dbReference type="GO" id="GO:0051213">
    <property type="term" value="F:dioxygenase activity"/>
    <property type="evidence" value="ECO:0007669"/>
    <property type="project" value="UniProtKB-KW"/>
</dbReference>
<dbReference type="Proteomes" id="UP000199095">
    <property type="component" value="Unassembled WGS sequence"/>
</dbReference>
<keyword evidence="3" id="KW-1185">Reference proteome</keyword>
<dbReference type="Pfam" id="PF00903">
    <property type="entry name" value="Glyoxalase"/>
    <property type="match status" value="1"/>
</dbReference>
<protein>
    <submittedName>
        <fullName evidence="2">Glyoxalase/Bleomycin resistance protein/Dioxygenase superfamily protein</fullName>
    </submittedName>
</protein>
<dbReference type="EMBL" id="FOHJ01000007">
    <property type="protein sequence ID" value="SET75030.1"/>
    <property type="molecule type" value="Genomic_DNA"/>
</dbReference>
<dbReference type="Gene3D" id="3.10.180.10">
    <property type="entry name" value="2,3-Dihydroxybiphenyl 1,2-Dioxygenase, domain 1"/>
    <property type="match status" value="1"/>
</dbReference>
<dbReference type="STRING" id="237682.SAMN05421676_107177"/>
<sequence>MNLRMELFVKNIDKSMEFYGSVLGFSLPKDVNKNYIPVRKDDVVLGLGEMKNLPESHPLKAVDGQQIGLGVEIVLEVENVKNVYNRVVEKSIQSRLN</sequence>
<dbReference type="OrthoDB" id="9795618at2"/>
<dbReference type="SUPFAM" id="SSF54593">
    <property type="entry name" value="Glyoxalase/Bleomycin resistance protein/Dihydroxybiphenyl dioxygenase"/>
    <property type="match status" value="1"/>
</dbReference>